<dbReference type="Gene3D" id="1.20.1440.170">
    <property type="entry name" value="Translation machinery-associated protein 16-like"/>
    <property type="match status" value="1"/>
</dbReference>
<dbReference type="InterPro" id="IPR021346">
    <property type="entry name" value="Tma16"/>
</dbReference>
<dbReference type="PANTHER" id="PTHR13349:SF2">
    <property type="entry name" value="TRANSLATION MACHINERY-ASSOCIATED PROTEIN 16"/>
    <property type="match status" value="1"/>
</dbReference>
<reference evidence="3" key="1">
    <citation type="submission" date="2020-05" db="EMBL/GenBank/DDBJ databases">
        <title>Phylogenomic resolution of chytrid fungi.</title>
        <authorList>
            <person name="Stajich J.E."/>
            <person name="Amses K."/>
            <person name="Simmons R."/>
            <person name="Seto K."/>
            <person name="Myers J."/>
            <person name="Bonds A."/>
            <person name="Quandt C.A."/>
            <person name="Barry K."/>
            <person name="Liu P."/>
            <person name="Grigoriev I."/>
            <person name="Longcore J.E."/>
            <person name="James T.Y."/>
        </authorList>
    </citation>
    <scope>NUCLEOTIDE SEQUENCE</scope>
    <source>
        <strain evidence="3">JEL0379</strain>
    </source>
</reference>
<sequence length="200" mass="21959">MPNNKKKKISKIDNAATAHPYSRKATQLRRALNRDDKLHTQKKAGDVKKTRVVDRLLWFKYALDDGLVAATAEHAHEVVRMYIARHDDEIDEIVARLRKGRPPPGRLELLRNLRAKDQQEYNNGIEIPNLMDAKNVAALKAWEGDYNGMAQIKSIILRADAAPAVATAESPTTAAAAASATSAKPLEAAIATETGMDVDA</sequence>
<evidence type="ECO:0000313" key="3">
    <source>
        <dbReference type="EMBL" id="KAJ3184733.1"/>
    </source>
</evidence>
<organism evidence="3 4">
    <name type="scientific">Geranomyces variabilis</name>
    <dbReference type="NCBI Taxonomy" id="109894"/>
    <lineage>
        <taxon>Eukaryota</taxon>
        <taxon>Fungi</taxon>
        <taxon>Fungi incertae sedis</taxon>
        <taxon>Chytridiomycota</taxon>
        <taxon>Chytridiomycota incertae sedis</taxon>
        <taxon>Chytridiomycetes</taxon>
        <taxon>Spizellomycetales</taxon>
        <taxon>Powellomycetaceae</taxon>
        <taxon>Geranomyces</taxon>
    </lineage>
</organism>
<gene>
    <name evidence="3" type="ORF">HDU87_004138</name>
</gene>
<evidence type="ECO:0008006" key="5">
    <source>
        <dbReference type="Google" id="ProtNLM"/>
    </source>
</evidence>
<feature type="region of interest" description="Disordered" evidence="2">
    <location>
        <begin position="1"/>
        <end position="25"/>
    </location>
</feature>
<dbReference type="Pfam" id="PF11176">
    <property type="entry name" value="Tma16"/>
    <property type="match status" value="1"/>
</dbReference>
<dbReference type="PANTHER" id="PTHR13349">
    <property type="entry name" value="TRANSLATION MACHINERY-ASSOCIATED PROTEIN 16"/>
    <property type="match status" value="1"/>
</dbReference>
<accession>A0AAD5TRR1</accession>
<dbReference type="Proteomes" id="UP001212152">
    <property type="component" value="Unassembled WGS sequence"/>
</dbReference>
<name>A0AAD5TRR1_9FUNG</name>
<proteinExistence type="inferred from homology"/>
<dbReference type="GO" id="GO:0005634">
    <property type="term" value="C:nucleus"/>
    <property type="evidence" value="ECO:0007669"/>
    <property type="project" value="TreeGrafter"/>
</dbReference>
<comment type="similarity">
    <text evidence="1">Belongs to the TMA16 family.</text>
</comment>
<comment type="caution">
    <text evidence="3">The sequence shown here is derived from an EMBL/GenBank/DDBJ whole genome shotgun (WGS) entry which is preliminary data.</text>
</comment>
<protein>
    <recommendedName>
        <fullName evidence="5">Translation machinery-associated protein 16</fullName>
    </recommendedName>
</protein>
<dbReference type="AlphaFoldDB" id="A0AAD5TRR1"/>
<dbReference type="InterPro" id="IPR038356">
    <property type="entry name" value="Tma16_sf"/>
</dbReference>
<dbReference type="EMBL" id="JADGJQ010000003">
    <property type="protein sequence ID" value="KAJ3184733.1"/>
    <property type="molecule type" value="Genomic_DNA"/>
</dbReference>
<evidence type="ECO:0000313" key="4">
    <source>
        <dbReference type="Proteomes" id="UP001212152"/>
    </source>
</evidence>
<evidence type="ECO:0000256" key="2">
    <source>
        <dbReference type="SAM" id="MobiDB-lite"/>
    </source>
</evidence>
<keyword evidence="4" id="KW-1185">Reference proteome</keyword>
<evidence type="ECO:0000256" key="1">
    <source>
        <dbReference type="ARBA" id="ARBA00034127"/>
    </source>
</evidence>